<dbReference type="GO" id="GO:0004476">
    <property type="term" value="F:mannose-6-phosphate isomerase activity"/>
    <property type="evidence" value="ECO:0007669"/>
    <property type="project" value="InterPro"/>
</dbReference>
<reference evidence="5" key="1">
    <citation type="submission" date="2017-09" db="EMBL/GenBank/DDBJ databases">
        <title>Depth-based differentiation of microbial function through sediment-hosted aquifers and enrichment of novel symbionts in the deep terrestrial subsurface.</title>
        <authorList>
            <person name="Probst A.J."/>
            <person name="Ladd B."/>
            <person name="Jarett J.K."/>
            <person name="Geller-Mcgrath D.E."/>
            <person name="Sieber C.M.K."/>
            <person name="Emerson J.B."/>
            <person name="Anantharaman K."/>
            <person name="Thomas B.C."/>
            <person name="Malmstrom R."/>
            <person name="Stieglmeier M."/>
            <person name="Klingl A."/>
            <person name="Woyke T."/>
            <person name="Ryan C.M."/>
            <person name="Banfield J.F."/>
        </authorList>
    </citation>
    <scope>NUCLEOTIDE SEQUENCE [LARGE SCALE GENOMIC DNA]</scope>
</reference>
<dbReference type="NCBIfam" id="TIGR02128">
    <property type="entry name" value="G6PI_arch"/>
    <property type="match status" value="1"/>
</dbReference>
<dbReference type="SUPFAM" id="SSF53697">
    <property type="entry name" value="SIS domain"/>
    <property type="match status" value="1"/>
</dbReference>
<evidence type="ECO:0000259" key="3">
    <source>
        <dbReference type="PROSITE" id="PS51464"/>
    </source>
</evidence>
<dbReference type="GO" id="GO:1901135">
    <property type="term" value="P:carbohydrate derivative metabolic process"/>
    <property type="evidence" value="ECO:0007669"/>
    <property type="project" value="InterPro"/>
</dbReference>
<name>A0A2M7D5V9_9BACT</name>
<organism evidence="4 5">
    <name type="scientific">Candidatus Portnoybacteria bacterium CG02_land_8_20_14_3_00_45_8</name>
    <dbReference type="NCBI Taxonomy" id="1974807"/>
    <lineage>
        <taxon>Bacteria</taxon>
        <taxon>Candidatus Portnoyibacteriota</taxon>
    </lineage>
</organism>
<dbReference type="PROSITE" id="PS51464">
    <property type="entry name" value="SIS"/>
    <property type="match status" value="1"/>
</dbReference>
<keyword evidence="2 4" id="KW-0413">Isomerase</keyword>
<dbReference type="InterPro" id="IPR001347">
    <property type="entry name" value="SIS_dom"/>
</dbReference>
<dbReference type="EMBL" id="PEUE01000054">
    <property type="protein sequence ID" value="PIV38403.1"/>
    <property type="molecule type" value="Genomic_DNA"/>
</dbReference>
<evidence type="ECO:0000313" key="5">
    <source>
        <dbReference type="Proteomes" id="UP000229247"/>
    </source>
</evidence>
<sequence>MEAIDKSNFRDIILNSVNQLTADLEFFNQLQLARRPFNKVIFCGMGGSAFIGDLLVYFKKQNYIPLSLNLPIVAHRSYDLPPETDDDSLIICSSYSGNTEEAISSFQKAKQMGLEITGITCGGQLADLFQKNKTPWVKIPRNDLPPRCSLGYQLAALIKILMAYGLLPASAQNELVSLAENLKPENLESEAKNLSATLLNKIPVIYVSDNNQTLARLWKIKFNENAKVPSFYNSFPELNHNEMVGWTKMAGLFSFLFLSDVNDLPPIKKRMDLTAELLKRNGAAVSFVKLGGAGALAKIFWASVFGDWLSYYLALNLGIDPTPVQMVEEFKKMLK</sequence>
<dbReference type="InterPro" id="IPR046348">
    <property type="entry name" value="SIS_dom_sf"/>
</dbReference>
<dbReference type="GO" id="GO:0097367">
    <property type="term" value="F:carbohydrate derivative binding"/>
    <property type="evidence" value="ECO:0007669"/>
    <property type="project" value="InterPro"/>
</dbReference>
<dbReference type="GO" id="GO:0004347">
    <property type="term" value="F:glucose-6-phosphate isomerase activity"/>
    <property type="evidence" value="ECO:0007669"/>
    <property type="project" value="InterPro"/>
</dbReference>
<feature type="domain" description="SIS" evidence="3">
    <location>
        <begin position="26"/>
        <end position="171"/>
    </location>
</feature>
<dbReference type="Gene3D" id="3.40.50.10490">
    <property type="entry name" value="Glucose-6-phosphate isomerase like protein, domain 1"/>
    <property type="match status" value="2"/>
</dbReference>
<evidence type="ECO:0000256" key="1">
    <source>
        <dbReference type="ARBA" id="ARBA00010523"/>
    </source>
</evidence>
<evidence type="ECO:0000313" key="4">
    <source>
        <dbReference type="EMBL" id="PIV38403.1"/>
    </source>
</evidence>
<dbReference type="InterPro" id="IPR019490">
    <property type="entry name" value="Glu6P/Mann6P_isomerase_C"/>
</dbReference>
<dbReference type="Proteomes" id="UP000229247">
    <property type="component" value="Unassembled WGS sequence"/>
</dbReference>
<comment type="similarity">
    <text evidence="1">Belongs to the PGI/PMI family.</text>
</comment>
<accession>A0A2M7D5V9</accession>
<comment type="caution">
    <text evidence="4">The sequence shown here is derived from an EMBL/GenBank/DDBJ whole genome shotgun (WGS) entry which is preliminary data.</text>
</comment>
<proteinExistence type="inferred from homology"/>
<dbReference type="GO" id="GO:0005975">
    <property type="term" value="P:carbohydrate metabolic process"/>
    <property type="evidence" value="ECO:0007669"/>
    <property type="project" value="InterPro"/>
</dbReference>
<dbReference type="AlphaFoldDB" id="A0A2M7D5V9"/>
<protein>
    <submittedName>
        <fullName evidence="4">Bifunctional phosphoglucose/phosphomannose isomerase</fullName>
    </submittedName>
</protein>
<evidence type="ECO:0000256" key="2">
    <source>
        <dbReference type="ARBA" id="ARBA00023235"/>
    </source>
</evidence>
<dbReference type="Pfam" id="PF10432">
    <property type="entry name" value="bact-PGI_C"/>
    <property type="match status" value="1"/>
</dbReference>
<dbReference type="CDD" id="cd05637">
    <property type="entry name" value="SIS_PGI_PMI_2"/>
    <property type="match status" value="1"/>
</dbReference>
<gene>
    <name evidence="4" type="ORF">COS30_02310</name>
</gene>